<dbReference type="STRING" id="1121326.CLMAG_22700"/>
<dbReference type="EC" id="2.7.11.1" evidence="3"/>
<proteinExistence type="predicted"/>
<protein>
    <submittedName>
        <fullName evidence="3">Serine-protein kinase RsbW</fullName>
        <ecNumber evidence="3">2.7.11.1</ecNumber>
    </submittedName>
</protein>
<dbReference type="PATRIC" id="fig|1121326.3.peg.2267"/>
<keyword evidence="1" id="KW-0723">Serine/threonine-protein kinase</keyword>
<dbReference type="InterPro" id="IPR036890">
    <property type="entry name" value="HATPase_C_sf"/>
</dbReference>
<feature type="domain" description="Histidine kinase/HSP90-like ATPase" evidence="2">
    <location>
        <begin position="32"/>
        <end position="119"/>
    </location>
</feature>
<reference evidence="3 4" key="1">
    <citation type="submission" date="2016-04" db="EMBL/GenBank/DDBJ databases">
        <title>Genome sequence of Clostridium magnum DSM 2767.</title>
        <authorList>
            <person name="Poehlein A."/>
            <person name="Uhlig R."/>
            <person name="Fischer R."/>
            <person name="Bahl H."/>
            <person name="Daniel R."/>
        </authorList>
    </citation>
    <scope>NUCLEOTIDE SEQUENCE [LARGE SCALE GENOMIC DNA]</scope>
    <source>
        <strain evidence="3 4">DSM 2767</strain>
    </source>
</reference>
<dbReference type="CDD" id="cd16936">
    <property type="entry name" value="HATPase_RsbW-like"/>
    <property type="match status" value="1"/>
</dbReference>
<dbReference type="RefSeq" id="WP_066621965.1">
    <property type="nucleotide sequence ID" value="NZ_FQXL01000023.1"/>
</dbReference>
<organism evidence="3 4">
    <name type="scientific">Clostridium magnum DSM 2767</name>
    <dbReference type="NCBI Taxonomy" id="1121326"/>
    <lineage>
        <taxon>Bacteria</taxon>
        <taxon>Bacillati</taxon>
        <taxon>Bacillota</taxon>
        <taxon>Clostridia</taxon>
        <taxon>Eubacteriales</taxon>
        <taxon>Clostridiaceae</taxon>
        <taxon>Clostridium</taxon>
    </lineage>
</organism>
<gene>
    <name evidence="3" type="primary">rsbW_2</name>
    <name evidence="3" type="ORF">CLMAG_22700</name>
</gene>
<evidence type="ECO:0000313" key="3">
    <source>
        <dbReference type="EMBL" id="KZL92461.1"/>
    </source>
</evidence>
<dbReference type="Pfam" id="PF13581">
    <property type="entry name" value="HATPase_c_2"/>
    <property type="match status" value="1"/>
</dbReference>
<accession>A0A162TCA4</accession>
<evidence type="ECO:0000256" key="1">
    <source>
        <dbReference type="ARBA" id="ARBA00022527"/>
    </source>
</evidence>
<evidence type="ECO:0000259" key="2">
    <source>
        <dbReference type="Pfam" id="PF13581"/>
    </source>
</evidence>
<name>A0A162TCA4_9CLOT</name>
<dbReference type="AlphaFoldDB" id="A0A162TCA4"/>
<dbReference type="InterPro" id="IPR003594">
    <property type="entry name" value="HATPase_dom"/>
</dbReference>
<dbReference type="OrthoDB" id="2620581at2"/>
<dbReference type="GO" id="GO:0004674">
    <property type="term" value="F:protein serine/threonine kinase activity"/>
    <property type="evidence" value="ECO:0007669"/>
    <property type="project" value="UniProtKB-KW"/>
</dbReference>
<dbReference type="PANTHER" id="PTHR35526">
    <property type="entry name" value="ANTI-SIGMA-F FACTOR RSBW-RELATED"/>
    <property type="match status" value="1"/>
</dbReference>
<evidence type="ECO:0000313" key="4">
    <source>
        <dbReference type="Proteomes" id="UP000076603"/>
    </source>
</evidence>
<sequence>MKSNEFIFYGLSGHNKVIDKIIAELNAHKQDFDIRLILTEALTNAFKHGNNMNKDKPIYLRYFYNDESVKFEISDSGNGFKNLIIEEQLENGDLLSDGGRGLFIIKSLSDKIELKKNTLIIQKCLSA</sequence>
<dbReference type="Proteomes" id="UP000076603">
    <property type="component" value="Unassembled WGS sequence"/>
</dbReference>
<keyword evidence="4" id="KW-1185">Reference proteome</keyword>
<keyword evidence="3" id="KW-0808">Transferase</keyword>
<dbReference type="EMBL" id="LWAE01000002">
    <property type="protein sequence ID" value="KZL92461.1"/>
    <property type="molecule type" value="Genomic_DNA"/>
</dbReference>
<dbReference type="Gene3D" id="3.30.565.10">
    <property type="entry name" value="Histidine kinase-like ATPase, C-terminal domain"/>
    <property type="match status" value="1"/>
</dbReference>
<comment type="caution">
    <text evidence="3">The sequence shown here is derived from an EMBL/GenBank/DDBJ whole genome shotgun (WGS) entry which is preliminary data.</text>
</comment>
<keyword evidence="3" id="KW-0418">Kinase</keyword>
<dbReference type="SUPFAM" id="SSF55874">
    <property type="entry name" value="ATPase domain of HSP90 chaperone/DNA topoisomerase II/histidine kinase"/>
    <property type="match status" value="1"/>
</dbReference>
<dbReference type="InterPro" id="IPR050267">
    <property type="entry name" value="Anti-sigma-factor_SerPK"/>
</dbReference>
<dbReference type="PANTHER" id="PTHR35526:SF3">
    <property type="entry name" value="ANTI-SIGMA-F FACTOR RSBW"/>
    <property type="match status" value="1"/>
</dbReference>